<evidence type="ECO:0000313" key="2">
    <source>
        <dbReference type="EMBL" id="RID88891.1"/>
    </source>
</evidence>
<gene>
    <name evidence="2" type="ORF">D1970_01220</name>
</gene>
<comment type="caution">
    <text evidence="2">The sequence shown here is derived from an EMBL/GenBank/DDBJ whole genome shotgun (WGS) entry which is preliminary data.</text>
</comment>
<feature type="region of interest" description="Disordered" evidence="1">
    <location>
        <begin position="73"/>
        <end position="92"/>
    </location>
</feature>
<dbReference type="Proteomes" id="UP000265816">
    <property type="component" value="Unassembled WGS sequence"/>
</dbReference>
<evidence type="ECO:0000313" key="3">
    <source>
        <dbReference type="Proteomes" id="UP000265816"/>
    </source>
</evidence>
<protein>
    <submittedName>
        <fullName evidence="2">Uncharacterized protein</fullName>
    </submittedName>
</protein>
<organism evidence="2 3">
    <name type="scientific">Mesobacillus zeae</name>
    <dbReference type="NCBI Taxonomy" id="1917180"/>
    <lineage>
        <taxon>Bacteria</taxon>
        <taxon>Bacillati</taxon>
        <taxon>Bacillota</taxon>
        <taxon>Bacilli</taxon>
        <taxon>Bacillales</taxon>
        <taxon>Bacillaceae</taxon>
        <taxon>Mesobacillus</taxon>
    </lineage>
</organism>
<accession>A0A398BIS5</accession>
<keyword evidence="3" id="KW-1185">Reference proteome</keyword>
<dbReference type="EMBL" id="QWVT01000002">
    <property type="protein sequence ID" value="RID88891.1"/>
    <property type="molecule type" value="Genomic_DNA"/>
</dbReference>
<proteinExistence type="predicted"/>
<sequence length="92" mass="10058">MDWSPPARDKGNTKSVSDSMLTYNAKNAYVLCATPYSHILCFVVDGRSPLDAGCCSWTRKAEAPWSGAVAEQRKAEAPVKRRMTVAGHRTGQ</sequence>
<evidence type="ECO:0000256" key="1">
    <source>
        <dbReference type="SAM" id="MobiDB-lite"/>
    </source>
</evidence>
<reference evidence="2 3" key="1">
    <citation type="submission" date="2018-08" db="EMBL/GenBank/DDBJ databases">
        <title>Bacillus jemisoniae sp. nov., Bacillus chryseoplanitiae sp. nov., Bacillus resnikiae sp. nov., and Bacillus frankliniae sp. nov., isolated from Viking spacecraft and associated surfaces.</title>
        <authorList>
            <person name="Seuylemezian A."/>
            <person name="Vaishampayan P."/>
        </authorList>
    </citation>
    <scope>NUCLEOTIDE SEQUENCE [LARGE SCALE GENOMIC DNA]</scope>
    <source>
        <strain evidence="2 3">JJ-247</strain>
    </source>
</reference>
<name>A0A398BIS5_9BACI</name>
<dbReference type="AlphaFoldDB" id="A0A398BIS5"/>